<dbReference type="AlphaFoldDB" id="A0A2P7B595"/>
<dbReference type="OrthoDB" id="8115346at2"/>
<reference evidence="2" key="1">
    <citation type="submission" date="2017-11" db="EMBL/GenBank/DDBJ databases">
        <authorList>
            <person name="Kuznetsova I."/>
            <person name="Sazanova A."/>
            <person name="Chirak E."/>
            <person name="Safronova V."/>
            <person name="Willems A."/>
        </authorList>
    </citation>
    <scope>NUCLEOTIDE SEQUENCE [LARGE SCALE GENOMIC DNA]</scope>
    <source>
        <strain evidence="2">CCBAU 03422</strain>
    </source>
</reference>
<dbReference type="EMBL" id="PGGM01000012">
    <property type="protein sequence ID" value="PSH61626.1"/>
    <property type="molecule type" value="Genomic_DNA"/>
</dbReference>
<dbReference type="RefSeq" id="WP_106666302.1">
    <property type="nucleotide sequence ID" value="NZ_PGGM01000012.1"/>
</dbReference>
<dbReference type="Proteomes" id="UP000241764">
    <property type="component" value="Unassembled WGS sequence"/>
</dbReference>
<accession>A0A2P7B595</accession>
<sequence length="116" mass="13345">MSDSPDTAAYWEALNTFVRHYHIGPDERGLYHFDADISFRSLRDVDQRTRVYISLDHNAVSPLRFAEHGELNPVYVHTEFRPGNNAVKFDNQELQITGTSPKLGRFTVRITPLETP</sequence>
<protein>
    <submittedName>
        <fullName evidence="1">Uncharacterized protein</fullName>
    </submittedName>
</protein>
<evidence type="ECO:0000313" key="1">
    <source>
        <dbReference type="EMBL" id="PSH61626.1"/>
    </source>
</evidence>
<organism evidence="1 2">
    <name type="scientific">Phyllobacterium sophorae</name>
    <dbReference type="NCBI Taxonomy" id="1520277"/>
    <lineage>
        <taxon>Bacteria</taxon>
        <taxon>Pseudomonadati</taxon>
        <taxon>Pseudomonadota</taxon>
        <taxon>Alphaproteobacteria</taxon>
        <taxon>Hyphomicrobiales</taxon>
        <taxon>Phyllobacteriaceae</taxon>
        <taxon>Phyllobacterium</taxon>
    </lineage>
</organism>
<evidence type="ECO:0000313" key="2">
    <source>
        <dbReference type="Proteomes" id="UP000241764"/>
    </source>
</evidence>
<name>A0A2P7B595_9HYPH</name>
<gene>
    <name evidence="1" type="ORF">CU103_22735</name>
</gene>
<keyword evidence="2" id="KW-1185">Reference proteome</keyword>
<proteinExistence type="predicted"/>
<comment type="caution">
    <text evidence="1">The sequence shown here is derived from an EMBL/GenBank/DDBJ whole genome shotgun (WGS) entry which is preliminary data.</text>
</comment>